<evidence type="ECO:0000256" key="10">
    <source>
        <dbReference type="SAM" id="Phobius"/>
    </source>
</evidence>
<evidence type="ECO:0000259" key="11">
    <source>
        <dbReference type="PROSITE" id="PS51371"/>
    </source>
</evidence>
<organism evidence="13 14">
    <name type="scientific">Xanthocytophaga flava</name>
    <dbReference type="NCBI Taxonomy" id="3048013"/>
    <lineage>
        <taxon>Bacteria</taxon>
        <taxon>Pseudomonadati</taxon>
        <taxon>Bacteroidota</taxon>
        <taxon>Cytophagia</taxon>
        <taxon>Cytophagales</taxon>
        <taxon>Rhodocytophagaceae</taxon>
        <taxon>Xanthocytophaga</taxon>
    </lineage>
</organism>
<dbReference type="InterPro" id="IPR046342">
    <property type="entry name" value="CBS_dom_sf"/>
</dbReference>
<keyword evidence="2" id="KW-1003">Cell membrane</keyword>
<dbReference type="InterPro" id="IPR044751">
    <property type="entry name" value="Ion_transp-like_CBS"/>
</dbReference>
<reference evidence="13" key="1">
    <citation type="submission" date="2023-05" db="EMBL/GenBank/DDBJ databases">
        <authorList>
            <person name="Zhang X."/>
        </authorList>
    </citation>
    <scope>NUCLEOTIDE SEQUENCE</scope>
    <source>
        <strain evidence="13">YF14B1</strain>
    </source>
</reference>
<keyword evidence="5 9" id="KW-1133">Transmembrane helix</keyword>
<keyword evidence="7 9" id="KW-0472">Membrane</keyword>
<feature type="transmembrane region" description="Helical" evidence="10">
    <location>
        <begin position="103"/>
        <end position="123"/>
    </location>
</feature>
<dbReference type="CDD" id="cd04590">
    <property type="entry name" value="CBS_pair_CorC_HlyC_assoc"/>
    <property type="match status" value="1"/>
</dbReference>
<evidence type="ECO:0000256" key="3">
    <source>
        <dbReference type="ARBA" id="ARBA00022692"/>
    </source>
</evidence>
<dbReference type="SMART" id="SM01091">
    <property type="entry name" value="CorC_HlyC"/>
    <property type="match status" value="1"/>
</dbReference>
<dbReference type="Pfam" id="PF03471">
    <property type="entry name" value="CorC_HlyC"/>
    <property type="match status" value="1"/>
</dbReference>
<evidence type="ECO:0000259" key="12">
    <source>
        <dbReference type="PROSITE" id="PS51846"/>
    </source>
</evidence>
<dbReference type="Pfam" id="PF00571">
    <property type="entry name" value="CBS"/>
    <property type="match status" value="2"/>
</dbReference>
<keyword evidence="3 9" id="KW-0812">Transmembrane</keyword>
<dbReference type="GO" id="GO:0005886">
    <property type="term" value="C:plasma membrane"/>
    <property type="evidence" value="ECO:0007669"/>
    <property type="project" value="UniProtKB-SubCell"/>
</dbReference>
<evidence type="ECO:0000256" key="2">
    <source>
        <dbReference type="ARBA" id="ARBA00022475"/>
    </source>
</evidence>
<evidence type="ECO:0000256" key="1">
    <source>
        <dbReference type="ARBA" id="ARBA00004651"/>
    </source>
</evidence>
<keyword evidence="4" id="KW-0677">Repeat</keyword>
<comment type="caution">
    <text evidence="13">The sequence shown here is derived from an EMBL/GenBank/DDBJ whole genome shotgun (WGS) entry which is preliminary data.</text>
</comment>
<feature type="domain" description="CBS" evidence="11">
    <location>
        <begin position="220"/>
        <end position="279"/>
    </location>
</feature>
<dbReference type="InterPro" id="IPR000644">
    <property type="entry name" value="CBS_dom"/>
</dbReference>
<feature type="transmembrane region" description="Helical" evidence="10">
    <location>
        <begin position="56"/>
        <end position="75"/>
    </location>
</feature>
<feature type="domain" description="CBS" evidence="11">
    <location>
        <begin position="283"/>
        <end position="340"/>
    </location>
</feature>
<evidence type="ECO:0000256" key="7">
    <source>
        <dbReference type="ARBA" id="ARBA00023136"/>
    </source>
</evidence>
<dbReference type="InterPro" id="IPR051676">
    <property type="entry name" value="UPF0053_domain"/>
</dbReference>
<comment type="subcellular location">
    <subcellularLocation>
        <location evidence="1">Cell membrane</location>
        <topology evidence="1">Multi-pass membrane protein</topology>
    </subcellularLocation>
</comment>
<accession>A0AAE3QIX4</accession>
<dbReference type="PANTHER" id="PTHR43099:SF2">
    <property type="entry name" value="UPF0053 PROTEIN YRKA"/>
    <property type="match status" value="1"/>
</dbReference>
<name>A0AAE3QIX4_9BACT</name>
<dbReference type="RefSeq" id="WP_313976066.1">
    <property type="nucleotide sequence ID" value="NZ_JASJOS010000002.1"/>
</dbReference>
<dbReference type="GO" id="GO:0050660">
    <property type="term" value="F:flavin adenine dinucleotide binding"/>
    <property type="evidence" value="ECO:0007669"/>
    <property type="project" value="InterPro"/>
</dbReference>
<dbReference type="PROSITE" id="PS51371">
    <property type="entry name" value="CBS"/>
    <property type="match status" value="2"/>
</dbReference>
<evidence type="ECO:0000256" key="5">
    <source>
        <dbReference type="ARBA" id="ARBA00022989"/>
    </source>
</evidence>
<feature type="domain" description="CNNM transmembrane" evidence="12">
    <location>
        <begin position="1"/>
        <end position="201"/>
    </location>
</feature>
<dbReference type="InterPro" id="IPR002550">
    <property type="entry name" value="CNNM"/>
</dbReference>
<dbReference type="SUPFAM" id="SSF56176">
    <property type="entry name" value="FAD-binding/transporter-associated domain-like"/>
    <property type="match status" value="1"/>
</dbReference>
<dbReference type="Gene3D" id="3.10.580.10">
    <property type="entry name" value="CBS-domain"/>
    <property type="match status" value="1"/>
</dbReference>
<gene>
    <name evidence="13" type="ORF">QNI16_04255</name>
</gene>
<sequence length="437" mass="48645">MLLDILLTLFLVLLNGFFVAAEFAIVKVRSSRIEVLAESGSKTALMAKKIISQMDSYLSATQLGITIASLALGWVGESVVAEMVLAGFDLLQIQVNPTMAHSIAVPTSFTLITILHIVFGELAPKSLAIQRSEATTLAVAYPLYGFFLVGRPIIWLLNGFANFIIRLFGIEPAAEQEVHSPEELLYLVEQGTETGLVEKTNYEIIRNAFDFSDRTARQIMVPRTQISALNIDADAEEIEKIIDEGYSRIPVYEETIDNIIGVLNIKDLLIAMRKDPQVSIRSLLRPAIFVPESKKVGDLLSDLQRQHVHLVVVLNEYGGTNGIISMEDIVEELVGDIQDEYDIETPIVENKGDNIYIVAGNTSVSDVNEFIPEALPESKEYESIGGLIISKLERLPQQEETLIIDNYKITVVQMKQNQIVQVQLEWIEEGHENDTTE</sequence>
<dbReference type="Pfam" id="PF01595">
    <property type="entry name" value="CNNM"/>
    <property type="match status" value="1"/>
</dbReference>
<dbReference type="AlphaFoldDB" id="A0AAE3QIX4"/>
<dbReference type="FunFam" id="3.10.580.10:FF:000002">
    <property type="entry name" value="Magnesium/cobalt efflux protein CorC"/>
    <property type="match status" value="1"/>
</dbReference>
<dbReference type="PROSITE" id="PS51846">
    <property type="entry name" value="CNNM"/>
    <property type="match status" value="1"/>
</dbReference>
<protein>
    <submittedName>
        <fullName evidence="13">Hemolysin family protein</fullName>
    </submittedName>
</protein>
<feature type="transmembrane region" description="Helical" evidence="10">
    <location>
        <begin position="135"/>
        <end position="157"/>
    </location>
</feature>
<dbReference type="InterPro" id="IPR036318">
    <property type="entry name" value="FAD-bd_PCMH-like_sf"/>
</dbReference>
<dbReference type="EMBL" id="JASJOS010000002">
    <property type="protein sequence ID" value="MDJ1479685.1"/>
    <property type="molecule type" value="Genomic_DNA"/>
</dbReference>
<feature type="transmembrane region" description="Helical" evidence="10">
    <location>
        <begin position="6"/>
        <end position="26"/>
    </location>
</feature>
<dbReference type="InterPro" id="IPR005170">
    <property type="entry name" value="Transptr-assoc_dom"/>
</dbReference>
<dbReference type="InterPro" id="IPR016169">
    <property type="entry name" value="FAD-bd_PCMH_sub2"/>
</dbReference>
<proteinExistence type="predicted"/>
<keyword evidence="6 8" id="KW-0129">CBS domain</keyword>
<evidence type="ECO:0000256" key="9">
    <source>
        <dbReference type="PROSITE-ProRule" id="PRU01193"/>
    </source>
</evidence>
<evidence type="ECO:0000256" key="8">
    <source>
        <dbReference type="PROSITE-ProRule" id="PRU00703"/>
    </source>
</evidence>
<evidence type="ECO:0000313" key="13">
    <source>
        <dbReference type="EMBL" id="MDJ1479685.1"/>
    </source>
</evidence>
<evidence type="ECO:0000313" key="14">
    <source>
        <dbReference type="Proteomes" id="UP001241110"/>
    </source>
</evidence>
<dbReference type="Gene3D" id="3.30.465.10">
    <property type="match status" value="1"/>
</dbReference>
<evidence type="ECO:0000256" key="4">
    <source>
        <dbReference type="ARBA" id="ARBA00022737"/>
    </source>
</evidence>
<evidence type="ECO:0000256" key="6">
    <source>
        <dbReference type="ARBA" id="ARBA00023122"/>
    </source>
</evidence>
<dbReference type="Proteomes" id="UP001241110">
    <property type="component" value="Unassembled WGS sequence"/>
</dbReference>
<dbReference type="PANTHER" id="PTHR43099">
    <property type="entry name" value="UPF0053 PROTEIN YRKA"/>
    <property type="match status" value="1"/>
</dbReference>
<dbReference type="SUPFAM" id="SSF54631">
    <property type="entry name" value="CBS-domain pair"/>
    <property type="match status" value="1"/>
</dbReference>